<keyword evidence="2" id="KW-1185">Reference proteome</keyword>
<organism evidence="1 2">
    <name type="scientific">Helicobacter enhydrae</name>
    <dbReference type="NCBI Taxonomy" id="222136"/>
    <lineage>
        <taxon>Bacteria</taxon>
        <taxon>Pseudomonadati</taxon>
        <taxon>Campylobacterota</taxon>
        <taxon>Epsilonproteobacteria</taxon>
        <taxon>Campylobacterales</taxon>
        <taxon>Helicobacteraceae</taxon>
        <taxon>Helicobacter</taxon>
    </lineage>
</organism>
<sequence>MFDFKEQIIDGELQHINGQELRICLNQEFDSKSPCVLSAHNDTEYVLISSTLLKNLLERMRTLQEEVFEMSLERDIVNEMPLDFEDVMSVARAKIEEKHQKLLPTDCDALVKEIKKEYPNLFYNIDKYLRK</sequence>
<dbReference type="EMBL" id="CP016503">
    <property type="protein sequence ID" value="ANV97556.1"/>
    <property type="molecule type" value="Genomic_DNA"/>
</dbReference>
<dbReference type="Pfam" id="PF10788">
    <property type="entry name" value="DUF2603"/>
    <property type="match status" value="1"/>
</dbReference>
<proteinExistence type="predicted"/>
<protein>
    <submittedName>
        <fullName evidence="1">Uncharacterized protein</fullName>
    </submittedName>
</protein>
<reference evidence="2" key="1">
    <citation type="submission" date="2016-07" db="EMBL/GenBank/DDBJ databases">
        <authorList>
            <person name="Florea S."/>
            <person name="Webb J.S."/>
            <person name="Jaromczyk J."/>
            <person name="Schardl C.L."/>
        </authorList>
    </citation>
    <scope>NUCLEOTIDE SEQUENCE [LARGE SCALE GENOMIC DNA]</scope>
    <source>
        <strain evidence="2">MIT 01-6242</strain>
    </source>
</reference>
<dbReference type="AlphaFoldDB" id="A0A1B1U471"/>
<evidence type="ECO:0000313" key="2">
    <source>
        <dbReference type="Proteomes" id="UP000092884"/>
    </source>
</evidence>
<accession>A0A1B1U471</accession>
<gene>
    <name evidence="1" type="ORF">BBW65_01470</name>
</gene>
<evidence type="ECO:0000313" key="1">
    <source>
        <dbReference type="EMBL" id="ANV97556.1"/>
    </source>
</evidence>
<dbReference type="Proteomes" id="UP000092884">
    <property type="component" value="Chromosome"/>
</dbReference>
<dbReference type="RefSeq" id="WP_066338744.1">
    <property type="nucleotide sequence ID" value="NZ_CP016503.1"/>
</dbReference>
<dbReference type="STRING" id="222136.BBW65_01470"/>
<dbReference type="InterPro" id="IPR019724">
    <property type="entry name" value="UPF0763"/>
</dbReference>
<dbReference type="KEGG" id="het:BBW65_01470"/>
<dbReference type="OrthoDB" id="5324700at2"/>
<name>A0A1B1U471_9HELI</name>